<evidence type="ECO:0000313" key="1">
    <source>
        <dbReference type="EMBL" id="MBE8721919.1"/>
    </source>
</evidence>
<dbReference type="Proteomes" id="UP000618319">
    <property type="component" value="Unassembled WGS sequence"/>
</dbReference>
<protein>
    <submittedName>
        <fullName evidence="1">Uncharacterized protein</fullName>
    </submittedName>
</protein>
<name>A0ABR9T991_9SPHI</name>
<comment type="caution">
    <text evidence="1">The sequence shown here is derived from an EMBL/GenBank/DDBJ whole genome shotgun (WGS) entry which is preliminary data.</text>
</comment>
<reference evidence="1 2" key="1">
    <citation type="submission" date="2018-02" db="EMBL/GenBank/DDBJ databases">
        <title>Sphingobacterium KA21.</title>
        <authorList>
            <person name="Vasarhelyi B.M."/>
            <person name="Deshmukh S."/>
            <person name="Balint B."/>
            <person name="Kukolya J."/>
        </authorList>
    </citation>
    <scope>NUCLEOTIDE SEQUENCE [LARGE SCALE GENOMIC DNA]</scope>
    <source>
        <strain evidence="1 2">Ka21</strain>
    </source>
</reference>
<sequence length="65" mass="7330">MFKVYRLFFIVSAYLVLPRWYTSEGSGAVINQLPGSQRIKLTVNNAYLRGYLILFAILCGAQGAR</sequence>
<evidence type="ECO:0000313" key="2">
    <source>
        <dbReference type="Proteomes" id="UP000618319"/>
    </source>
</evidence>
<accession>A0ABR9T991</accession>
<keyword evidence="2" id="KW-1185">Reference proteome</keyword>
<organism evidence="1 2">
    <name type="scientific">Sphingobacterium pedocola</name>
    <dbReference type="NCBI Taxonomy" id="2082722"/>
    <lineage>
        <taxon>Bacteria</taxon>
        <taxon>Pseudomonadati</taxon>
        <taxon>Bacteroidota</taxon>
        <taxon>Sphingobacteriia</taxon>
        <taxon>Sphingobacteriales</taxon>
        <taxon>Sphingobacteriaceae</taxon>
        <taxon>Sphingobacterium</taxon>
    </lineage>
</organism>
<dbReference type="EMBL" id="PSKQ01000022">
    <property type="protein sequence ID" value="MBE8721919.1"/>
    <property type="molecule type" value="Genomic_DNA"/>
</dbReference>
<proteinExistence type="predicted"/>
<gene>
    <name evidence="1" type="ORF">C4F40_14415</name>
</gene>